<gene>
    <name evidence="4" type="ORF">PMKS-002613</name>
</gene>
<name>A0A1Q2YIE1_9ASCO</name>
<evidence type="ECO:0000256" key="1">
    <source>
        <dbReference type="SAM" id="Coils"/>
    </source>
</evidence>
<feature type="region of interest" description="Disordered" evidence="2">
    <location>
        <begin position="46"/>
        <end position="84"/>
    </location>
</feature>
<keyword evidence="1" id="KW-0175">Coiled coil</keyword>
<feature type="domain" description="Pre-mRNA-splicing factor 3" evidence="3">
    <location>
        <begin position="94"/>
        <end position="196"/>
    </location>
</feature>
<accession>A0A1Q2YIE1</accession>
<evidence type="ECO:0000256" key="2">
    <source>
        <dbReference type="SAM" id="MobiDB-lite"/>
    </source>
</evidence>
<reference evidence="4 5" key="1">
    <citation type="submission" date="2016-08" db="EMBL/GenBank/DDBJ databases">
        <title>Whole genome shotgun sequence of Pichia membranifaciens KS47-1.</title>
        <authorList>
            <person name="Konishi M."/>
            <person name="Ishida M."/>
            <person name="Arakawa T."/>
            <person name="Kato Y."/>
            <person name="Horiuchi J."/>
        </authorList>
    </citation>
    <scope>NUCLEOTIDE SEQUENCE [LARGE SCALE GENOMIC DNA]</scope>
    <source>
        <strain evidence="4 5">KS47-1</strain>
    </source>
</reference>
<dbReference type="EMBL" id="BDGI01000102">
    <property type="protein sequence ID" value="GAV29133.1"/>
    <property type="molecule type" value="Genomic_DNA"/>
</dbReference>
<dbReference type="OrthoDB" id="10264544at2759"/>
<evidence type="ECO:0000259" key="3">
    <source>
        <dbReference type="Pfam" id="PF08572"/>
    </source>
</evidence>
<keyword evidence="5" id="KW-1185">Reference proteome</keyword>
<sequence length="246" mass="28509">MKRGRNAYLSPNVQLNKRARIGVKEQENAEKAKEEEEVLKNIKIHPLLQMPLGTQQADQDQNSNNDQKRKSKMPPKVKNPLLSDWKHRDGFTINPYINQSDLSIVPERKSRTLRINEPGKQIERANNMRQRAKQERLELERKEELKRKNLIPDESIGEDRYGDEFEEAPPYIEWWDAPFLKNGMRSMGEVNTYSKTIVFDEARAKAITEESEDACDEGEARPGETWVGCCTEAQGEAKEPDERLDE</sequence>
<feature type="coiled-coil region" evidence="1">
    <location>
        <begin position="122"/>
        <end position="149"/>
    </location>
</feature>
<dbReference type="AlphaFoldDB" id="A0A1Q2YIE1"/>
<proteinExistence type="predicted"/>
<comment type="caution">
    <text evidence="4">The sequence shown here is derived from an EMBL/GenBank/DDBJ whole genome shotgun (WGS) entry which is preliminary data.</text>
</comment>
<dbReference type="Proteomes" id="UP000186136">
    <property type="component" value="Unassembled WGS sequence"/>
</dbReference>
<dbReference type="Pfam" id="PF08572">
    <property type="entry name" value="PRP3"/>
    <property type="match status" value="1"/>
</dbReference>
<organism evidence="4 5">
    <name type="scientific">Pichia membranifaciens</name>
    <dbReference type="NCBI Taxonomy" id="4926"/>
    <lineage>
        <taxon>Eukaryota</taxon>
        <taxon>Fungi</taxon>
        <taxon>Dikarya</taxon>
        <taxon>Ascomycota</taxon>
        <taxon>Saccharomycotina</taxon>
        <taxon>Pichiomycetes</taxon>
        <taxon>Pichiales</taxon>
        <taxon>Pichiaceae</taxon>
        <taxon>Pichia</taxon>
    </lineage>
</organism>
<protein>
    <recommendedName>
        <fullName evidence="3">Pre-mRNA-splicing factor 3 domain-containing protein</fullName>
    </recommendedName>
</protein>
<evidence type="ECO:0000313" key="4">
    <source>
        <dbReference type="EMBL" id="GAV29133.1"/>
    </source>
</evidence>
<feature type="compositionally biased region" description="Low complexity" evidence="2">
    <location>
        <begin position="55"/>
        <end position="65"/>
    </location>
</feature>
<evidence type="ECO:0000313" key="5">
    <source>
        <dbReference type="Proteomes" id="UP000186136"/>
    </source>
</evidence>
<dbReference type="InterPro" id="IPR013881">
    <property type="entry name" value="Pre-mRNA_splic_Prp3_dom"/>
</dbReference>